<feature type="domain" description="ABC transporter" evidence="10">
    <location>
        <begin position="10"/>
        <end position="245"/>
    </location>
</feature>
<sequence length="507" mass="55679">MGVVVSQAALELRQVSRSFGPIEVLHDVDIALRPGRVHALIGENGAGKSTTMKILAGYQPPSSGDVLLDGQVAHLRTIAEAESHGISMIHQEFNLAEQLTVEQNIFLGRELKRGMFLDKATMRNKTRELLGRLDCPVSPDAVVSGLSNSDKQMVEIAKALLRDTRVLIMDEPTAVLTRSETAVLLRQVRALREAGTAILFTSHKLDEVCEIADDLTIMRDGRVVWSGAAADMDEHGMATTMVGREMSDLFPAKLGEKGDMALEIRNLNVPGYASDISLSLRQGEILGIAGLIGSGRTETFEGLCGLRPATGDIRIFGQKVRIDQPWQAQALGMCYLTEDRKTRGLLLEKGMRENLTLQTLERFVERGRIHRKGEEAALDKAIADFDIRGHRESLIKNLSGGNQQKLLFAKTLLAEPRIVIIDEPTRGIDIGTKQQMYEFIRQLARAGQAIVVISSEMQEVIGLADRVIVMRQGRIMGELQDEEASEDAIVRLAMGVGGNTPAREMTQ</sequence>
<keyword evidence="8" id="KW-1278">Translocase</keyword>
<dbReference type="InterPro" id="IPR050107">
    <property type="entry name" value="ABC_carbohydrate_import_ATPase"/>
</dbReference>
<dbReference type="InterPro" id="IPR017871">
    <property type="entry name" value="ABC_transporter-like_CS"/>
</dbReference>
<dbReference type="Pfam" id="PF00005">
    <property type="entry name" value="ABC_tran"/>
    <property type="match status" value="2"/>
</dbReference>
<dbReference type="CDD" id="cd03216">
    <property type="entry name" value="ABC_Carb_Monos_I"/>
    <property type="match status" value="1"/>
</dbReference>
<name>A0A239Q337_9RHOB</name>
<dbReference type="PROSITE" id="PS50893">
    <property type="entry name" value="ABC_TRANSPORTER_2"/>
    <property type="match status" value="2"/>
</dbReference>
<keyword evidence="7 11" id="KW-0067">ATP-binding</keyword>
<evidence type="ECO:0000256" key="1">
    <source>
        <dbReference type="ARBA" id="ARBA00004202"/>
    </source>
</evidence>
<evidence type="ECO:0000313" key="11">
    <source>
        <dbReference type="EMBL" id="SNT76347.1"/>
    </source>
</evidence>
<reference evidence="11 12" key="1">
    <citation type="submission" date="2017-07" db="EMBL/GenBank/DDBJ databases">
        <authorList>
            <person name="Sun Z.S."/>
            <person name="Albrecht U."/>
            <person name="Echele G."/>
            <person name="Lee C.C."/>
        </authorList>
    </citation>
    <scope>NUCLEOTIDE SEQUENCE [LARGE SCALE GENOMIC DNA]</scope>
    <source>
        <strain evidence="11 12">DSM 14827</strain>
    </source>
</reference>
<proteinExistence type="predicted"/>
<dbReference type="GO" id="GO:0016887">
    <property type="term" value="F:ATP hydrolysis activity"/>
    <property type="evidence" value="ECO:0007669"/>
    <property type="project" value="InterPro"/>
</dbReference>
<dbReference type="AlphaFoldDB" id="A0A239Q337"/>
<keyword evidence="12" id="KW-1185">Reference proteome</keyword>
<dbReference type="Proteomes" id="UP000198307">
    <property type="component" value="Unassembled WGS sequence"/>
</dbReference>
<evidence type="ECO:0000256" key="7">
    <source>
        <dbReference type="ARBA" id="ARBA00022840"/>
    </source>
</evidence>
<evidence type="ECO:0000256" key="5">
    <source>
        <dbReference type="ARBA" id="ARBA00022737"/>
    </source>
</evidence>
<evidence type="ECO:0000256" key="8">
    <source>
        <dbReference type="ARBA" id="ARBA00022967"/>
    </source>
</evidence>
<dbReference type="SUPFAM" id="SSF52540">
    <property type="entry name" value="P-loop containing nucleoside triphosphate hydrolases"/>
    <property type="match status" value="2"/>
</dbReference>
<evidence type="ECO:0000256" key="2">
    <source>
        <dbReference type="ARBA" id="ARBA00022448"/>
    </source>
</evidence>
<dbReference type="InterPro" id="IPR003439">
    <property type="entry name" value="ABC_transporter-like_ATP-bd"/>
</dbReference>
<dbReference type="InterPro" id="IPR003593">
    <property type="entry name" value="AAA+_ATPase"/>
</dbReference>
<keyword evidence="4" id="KW-0762">Sugar transport</keyword>
<dbReference type="PANTHER" id="PTHR43790">
    <property type="entry name" value="CARBOHYDRATE TRANSPORT ATP-BINDING PROTEIN MG119-RELATED"/>
    <property type="match status" value="1"/>
</dbReference>
<dbReference type="PROSITE" id="PS00211">
    <property type="entry name" value="ABC_TRANSPORTER_1"/>
    <property type="match status" value="1"/>
</dbReference>
<keyword evidence="9" id="KW-0472">Membrane</keyword>
<evidence type="ECO:0000256" key="6">
    <source>
        <dbReference type="ARBA" id="ARBA00022741"/>
    </source>
</evidence>
<feature type="domain" description="ABC transporter" evidence="10">
    <location>
        <begin position="244"/>
        <end position="497"/>
    </location>
</feature>
<dbReference type="GO" id="GO:0005886">
    <property type="term" value="C:plasma membrane"/>
    <property type="evidence" value="ECO:0007669"/>
    <property type="project" value="UniProtKB-SubCell"/>
</dbReference>
<evidence type="ECO:0000259" key="10">
    <source>
        <dbReference type="PROSITE" id="PS50893"/>
    </source>
</evidence>
<dbReference type="EMBL" id="FZQB01000018">
    <property type="protein sequence ID" value="SNT76347.1"/>
    <property type="molecule type" value="Genomic_DNA"/>
</dbReference>
<evidence type="ECO:0000256" key="9">
    <source>
        <dbReference type="ARBA" id="ARBA00023136"/>
    </source>
</evidence>
<keyword evidence="6" id="KW-0547">Nucleotide-binding</keyword>
<evidence type="ECO:0000256" key="4">
    <source>
        <dbReference type="ARBA" id="ARBA00022597"/>
    </source>
</evidence>
<dbReference type="FunFam" id="3.40.50.300:FF:000127">
    <property type="entry name" value="Ribose import ATP-binding protein RbsA"/>
    <property type="match status" value="1"/>
</dbReference>
<dbReference type="RefSeq" id="WP_089345661.1">
    <property type="nucleotide sequence ID" value="NZ_CP067131.1"/>
</dbReference>
<dbReference type="InterPro" id="IPR027417">
    <property type="entry name" value="P-loop_NTPase"/>
</dbReference>
<gene>
    <name evidence="11" type="ORF">SAMN05444959_11856</name>
</gene>
<dbReference type="CDD" id="cd03215">
    <property type="entry name" value="ABC_Carb_Monos_II"/>
    <property type="match status" value="1"/>
</dbReference>
<evidence type="ECO:0000256" key="3">
    <source>
        <dbReference type="ARBA" id="ARBA00022475"/>
    </source>
</evidence>
<keyword evidence="3" id="KW-1003">Cell membrane</keyword>
<dbReference type="OrthoDB" id="9805029at2"/>
<keyword evidence="2" id="KW-0813">Transport</keyword>
<comment type="subcellular location">
    <subcellularLocation>
        <location evidence="1">Cell membrane</location>
        <topology evidence="1">Peripheral membrane protein</topology>
    </subcellularLocation>
</comment>
<keyword evidence="5" id="KW-0677">Repeat</keyword>
<protein>
    <submittedName>
        <fullName evidence="11">Monosaccharide ABC transporter ATP-binding protein, CUT2 family</fullName>
    </submittedName>
</protein>
<organism evidence="11 12">
    <name type="scientific">Paracoccus seriniphilus</name>
    <dbReference type="NCBI Taxonomy" id="184748"/>
    <lineage>
        <taxon>Bacteria</taxon>
        <taxon>Pseudomonadati</taxon>
        <taxon>Pseudomonadota</taxon>
        <taxon>Alphaproteobacteria</taxon>
        <taxon>Rhodobacterales</taxon>
        <taxon>Paracoccaceae</taxon>
        <taxon>Paracoccus</taxon>
    </lineage>
</organism>
<dbReference type="GO" id="GO:0005524">
    <property type="term" value="F:ATP binding"/>
    <property type="evidence" value="ECO:0007669"/>
    <property type="project" value="UniProtKB-KW"/>
</dbReference>
<accession>A0A239Q337</accession>
<dbReference type="SMART" id="SM00382">
    <property type="entry name" value="AAA"/>
    <property type="match status" value="2"/>
</dbReference>
<dbReference type="Gene3D" id="3.40.50.300">
    <property type="entry name" value="P-loop containing nucleotide triphosphate hydrolases"/>
    <property type="match status" value="2"/>
</dbReference>
<dbReference type="PANTHER" id="PTHR43790:SF9">
    <property type="entry name" value="GALACTOFURANOSE TRANSPORTER ATP-BINDING PROTEIN YTFR"/>
    <property type="match status" value="1"/>
</dbReference>
<evidence type="ECO:0000313" key="12">
    <source>
        <dbReference type="Proteomes" id="UP000198307"/>
    </source>
</evidence>